<sequence>MRVTRIHRTLRDVCCFEGLEAGVAAIDSARRKWPGLVVDKLRASMLAGPRFKGAPIVREAVALSIPNSGSVRESQARLLLGAVAGVVTVEVQAEFIDRRTGERYYVDFLINGWLILEVDGDVKYDGVTYGKTDDIIREERRREKELQNQGKVVVRVTDPCEVPVVVAEALARLAHAAA</sequence>
<dbReference type="RefSeq" id="WP_368522542.1">
    <property type="nucleotide sequence ID" value="NZ_JAYWMA010000007.1"/>
</dbReference>
<comment type="caution">
    <text evidence="1">The sequence shown here is derived from an EMBL/GenBank/DDBJ whole genome shotgun (WGS) entry which is preliminary data.</text>
</comment>
<organism evidence="1 2">
    <name type="scientific">Corynebacterium xerosis</name>
    <dbReference type="NCBI Taxonomy" id="1725"/>
    <lineage>
        <taxon>Bacteria</taxon>
        <taxon>Bacillati</taxon>
        <taxon>Actinomycetota</taxon>
        <taxon>Actinomycetes</taxon>
        <taxon>Mycobacteriales</taxon>
        <taxon>Corynebacteriaceae</taxon>
        <taxon>Corynebacterium</taxon>
    </lineage>
</organism>
<proteinExistence type="predicted"/>
<protein>
    <recommendedName>
        <fullName evidence="3">DUF559 domain-containing protein</fullName>
    </recommendedName>
</protein>
<name>A0ABV3UUP0_9CORY</name>
<keyword evidence="2" id="KW-1185">Reference proteome</keyword>
<evidence type="ECO:0000313" key="1">
    <source>
        <dbReference type="EMBL" id="MEX3528920.1"/>
    </source>
</evidence>
<reference evidence="1 2" key="1">
    <citation type="journal article" date="2024" name="Fungal Genet. Biol.">
        <title>The porcine skin microbiome exhibits broad fungal antagonism.</title>
        <authorList>
            <person name="De La Cruz K.F."/>
            <person name="Townsend E.C."/>
            <person name="Alex Cheong J.Z."/>
            <person name="Salamzade R."/>
            <person name="Liu A."/>
            <person name="Sandstrom S."/>
            <person name="Davila E."/>
            <person name="Huang L."/>
            <person name="Xu K.H."/>
            <person name="Wu S.Y."/>
            <person name="Meudt J.J."/>
            <person name="Shanmuganayagam D."/>
            <person name="Gibson A.L.F."/>
            <person name="Kalan L.R."/>
        </authorList>
    </citation>
    <scope>NUCLEOTIDE SEQUENCE [LARGE SCALE GENOMIC DNA]</scope>
    <source>
        <strain evidence="1 2">LK2569</strain>
    </source>
</reference>
<evidence type="ECO:0008006" key="3">
    <source>
        <dbReference type="Google" id="ProtNLM"/>
    </source>
</evidence>
<evidence type="ECO:0000313" key="2">
    <source>
        <dbReference type="Proteomes" id="UP001558353"/>
    </source>
</evidence>
<gene>
    <name evidence="1" type="ORF">VVR64_07560</name>
</gene>
<accession>A0ABV3UUP0</accession>
<dbReference type="Proteomes" id="UP001558353">
    <property type="component" value="Unassembled WGS sequence"/>
</dbReference>
<dbReference type="EMBL" id="JAYWMA010000007">
    <property type="protein sequence ID" value="MEX3528920.1"/>
    <property type="molecule type" value="Genomic_DNA"/>
</dbReference>